<evidence type="ECO:0000256" key="3">
    <source>
        <dbReference type="ARBA" id="ARBA00022692"/>
    </source>
</evidence>
<sequence>MVLLNRRLQSVEGVSLDYVVLNGLGYLTYSISLILLYFNEKVRNQYAIRHTLTTMGQLNYPLVRFNDVAYGVHGVFIILVTLYQIYCCGYTRGYKQHVSRLTKLIMFMILPGGIGFGIYAQKLNSAGKANYQLVDVAMLLGNVKVVMSTAKYIPQILHNHRRRSTKGFSMRSVQLDMSGGTLAMCQLFMDGYIRNDLQGVWNNPVKLALSAVSLVPS</sequence>
<keyword evidence="4" id="KW-0677">Repeat</keyword>
<dbReference type="VEuPathDB" id="FungiDB:TRICI_005106"/>
<dbReference type="GO" id="GO:0000324">
    <property type="term" value="C:fungal-type vacuole"/>
    <property type="evidence" value="ECO:0007669"/>
    <property type="project" value="TreeGrafter"/>
</dbReference>
<keyword evidence="6 7" id="KW-0472">Membrane</keyword>
<dbReference type="InterPro" id="IPR005282">
    <property type="entry name" value="LC_transporter"/>
</dbReference>
<dbReference type="PANTHER" id="PTHR13131:SF5">
    <property type="entry name" value="CYSTINOSIN"/>
    <property type="match status" value="1"/>
</dbReference>
<keyword evidence="5 7" id="KW-1133">Transmembrane helix</keyword>
<gene>
    <name evidence="8" type="ORF">TRICI_005106</name>
</gene>
<feature type="transmembrane region" description="Helical" evidence="7">
    <location>
        <begin position="16"/>
        <end position="38"/>
    </location>
</feature>
<dbReference type="EMBL" id="SWFS01000392">
    <property type="protein sequence ID" value="KAA8906683.1"/>
    <property type="molecule type" value="Genomic_DNA"/>
</dbReference>
<keyword evidence="2" id="KW-0813">Transport</keyword>
<dbReference type="Gene3D" id="1.20.1280.290">
    <property type="match status" value="1"/>
</dbReference>
<dbReference type="Pfam" id="PF04193">
    <property type="entry name" value="PQ-loop"/>
    <property type="match status" value="2"/>
</dbReference>
<protein>
    <submittedName>
        <fullName evidence="8">Uncharacterized protein</fullName>
    </submittedName>
</protein>
<proteinExistence type="predicted"/>
<dbReference type="PANTHER" id="PTHR13131">
    <property type="entry name" value="CYSTINOSIN"/>
    <property type="match status" value="1"/>
</dbReference>
<dbReference type="Proteomes" id="UP000761534">
    <property type="component" value="Unassembled WGS sequence"/>
</dbReference>
<accession>A0A642UVS9</accession>
<dbReference type="OrthoDB" id="75720at2759"/>
<feature type="transmembrane region" description="Helical" evidence="7">
    <location>
        <begin position="101"/>
        <end position="120"/>
    </location>
</feature>
<reference evidence="8" key="1">
    <citation type="journal article" date="2019" name="G3 (Bethesda)">
        <title>Genome Assemblies of Two Rare Opportunistic Yeast Pathogens: Diutina rugosa (syn. Candida rugosa) and Trichomonascus ciferrii (syn. Candida ciferrii).</title>
        <authorList>
            <person name="Mixao V."/>
            <person name="Saus E."/>
            <person name="Hansen A.P."/>
            <person name="Lass-Florl C."/>
            <person name="Gabaldon T."/>
        </authorList>
    </citation>
    <scope>NUCLEOTIDE SEQUENCE</scope>
    <source>
        <strain evidence="8">CBS 4856</strain>
    </source>
</reference>
<keyword evidence="3 7" id="KW-0812">Transmembrane</keyword>
<dbReference type="GO" id="GO:0015184">
    <property type="term" value="F:L-cystine transmembrane transporter activity"/>
    <property type="evidence" value="ECO:0007669"/>
    <property type="project" value="TreeGrafter"/>
</dbReference>
<evidence type="ECO:0000256" key="6">
    <source>
        <dbReference type="ARBA" id="ARBA00023136"/>
    </source>
</evidence>
<feature type="transmembrane region" description="Helical" evidence="7">
    <location>
        <begin position="132"/>
        <end position="153"/>
    </location>
</feature>
<evidence type="ECO:0000313" key="8">
    <source>
        <dbReference type="EMBL" id="KAA8906683.1"/>
    </source>
</evidence>
<evidence type="ECO:0000313" key="9">
    <source>
        <dbReference type="Proteomes" id="UP000761534"/>
    </source>
</evidence>
<comment type="caution">
    <text evidence="8">The sequence shown here is derived from an EMBL/GenBank/DDBJ whole genome shotgun (WGS) entry which is preliminary data.</text>
</comment>
<evidence type="ECO:0000256" key="2">
    <source>
        <dbReference type="ARBA" id="ARBA00022448"/>
    </source>
</evidence>
<dbReference type="GO" id="GO:0012505">
    <property type="term" value="C:endomembrane system"/>
    <property type="evidence" value="ECO:0007669"/>
    <property type="project" value="UniProtKB-SubCell"/>
</dbReference>
<comment type="subcellular location">
    <subcellularLocation>
        <location evidence="1">Endomembrane system</location>
        <topology evidence="1">Multi-pass membrane protein</topology>
    </subcellularLocation>
</comment>
<evidence type="ECO:0000256" key="4">
    <source>
        <dbReference type="ARBA" id="ARBA00022737"/>
    </source>
</evidence>
<name>A0A642UVS9_9ASCO</name>
<evidence type="ECO:0000256" key="1">
    <source>
        <dbReference type="ARBA" id="ARBA00004127"/>
    </source>
</evidence>
<dbReference type="GO" id="GO:0005774">
    <property type="term" value="C:vacuolar membrane"/>
    <property type="evidence" value="ECO:0007669"/>
    <property type="project" value="TreeGrafter"/>
</dbReference>
<evidence type="ECO:0000256" key="5">
    <source>
        <dbReference type="ARBA" id="ARBA00022989"/>
    </source>
</evidence>
<evidence type="ECO:0000256" key="7">
    <source>
        <dbReference type="SAM" id="Phobius"/>
    </source>
</evidence>
<organism evidence="8 9">
    <name type="scientific">Trichomonascus ciferrii</name>
    <dbReference type="NCBI Taxonomy" id="44093"/>
    <lineage>
        <taxon>Eukaryota</taxon>
        <taxon>Fungi</taxon>
        <taxon>Dikarya</taxon>
        <taxon>Ascomycota</taxon>
        <taxon>Saccharomycotina</taxon>
        <taxon>Dipodascomycetes</taxon>
        <taxon>Dipodascales</taxon>
        <taxon>Trichomonascaceae</taxon>
        <taxon>Trichomonascus</taxon>
        <taxon>Trichomonascus ciferrii complex</taxon>
    </lineage>
</organism>
<dbReference type="AlphaFoldDB" id="A0A642UVS9"/>
<keyword evidence="9" id="KW-1185">Reference proteome</keyword>
<feature type="transmembrane region" description="Helical" evidence="7">
    <location>
        <begin position="68"/>
        <end position="89"/>
    </location>
</feature>
<dbReference type="SMART" id="SM00679">
    <property type="entry name" value="CTNS"/>
    <property type="match status" value="2"/>
</dbReference>
<dbReference type="InterPro" id="IPR006603">
    <property type="entry name" value="PQ-loop_rpt"/>
</dbReference>